<evidence type="ECO:0000313" key="2">
    <source>
        <dbReference type="EMBL" id="KFD71781.1"/>
    </source>
</evidence>
<gene>
    <name evidence="2" type="ORF">M514_15891</name>
</gene>
<organism evidence="2">
    <name type="scientific">Trichuris suis</name>
    <name type="common">pig whipworm</name>
    <dbReference type="NCBI Taxonomy" id="68888"/>
    <lineage>
        <taxon>Eukaryota</taxon>
        <taxon>Metazoa</taxon>
        <taxon>Ecdysozoa</taxon>
        <taxon>Nematoda</taxon>
        <taxon>Enoplea</taxon>
        <taxon>Dorylaimia</taxon>
        <taxon>Trichinellida</taxon>
        <taxon>Trichuridae</taxon>
        <taxon>Trichuris</taxon>
    </lineage>
</organism>
<feature type="region of interest" description="Disordered" evidence="1">
    <location>
        <begin position="196"/>
        <end position="246"/>
    </location>
</feature>
<sequence>MPPAEVEIKLVDHRDRSAFEQIFMLLPTGVICHCTWEYAINSIIRIPQEMKDSCSCSASYIGETGFTLSHRLLQHMKHLTRYNNAKLELEQGSSTTRHRGKPTSVPTHVAMQRALAASAVAEHAALCSGSLQTRVLCIEPQWSLRRMKEALFIQHNANIRTKENMEELPTSTAKGKETETLPPTKKARLQDAKTLREANKGNQRRQPLTISSSNDLLRQKHEYTVNQTRSNKDSKTAIRQSKNQQKKIEENFREKVCTVEHAPLELPMKWDLRIMVR</sequence>
<feature type="compositionally biased region" description="Polar residues" evidence="1">
    <location>
        <begin position="200"/>
        <end position="216"/>
    </location>
</feature>
<dbReference type="EMBL" id="KL367480">
    <property type="protein sequence ID" value="KFD71781.1"/>
    <property type="molecule type" value="Genomic_DNA"/>
</dbReference>
<reference evidence="2" key="1">
    <citation type="journal article" date="2014" name="Nat. Genet.">
        <title>Genome and transcriptome of the porcine whipworm Trichuris suis.</title>
        <authorList>
            <person name="Jex A.R."/>
            <person name="Nejsum P."/>
            <person name="Schwarz E.M."/>
            <person name="Hu L."/>
            <person name="Young N.D."/>
            <person name="Hall R.S."/>
            <person name="Korhonen P.K."/>
            <person name="Liao S."/>
            <person name="Thamsborg S."/>
            <person name="Xia J."/>
            <person name="Xu P."/>
            <person name="Wang S."/>
            <person name="Scheerlinck J.P."/>
            <person name="Hofmann A."/>
            <person name="Sternberg P.W."/>
            <person name="Wang J."/>
            <person name="Gasser R.B."/>
        </authorList>
    </citation>
    <scope>NUCLEOTIDE SEQUENCE [LARGE SCALE GENOMIC DNA]</scope>
    <source>
        <strain evidence="2">DCEP-RM93F</strain>
    </source>
</reference>
<dbReference type="Proteomes" id="UP000030758">
    <property type="component" value="Unassembled WGS sequence"/>
</dbReference>
<accession>A0A085NQN5</accession>
<proteinExistence type="predicted"/>
<dbReference type="AlphaFoldDB" id="A0A085NQN5"/>
<evidence type="ECO:0000256" key="1">
    <source>
        <dbReference type="SAM" id="MobiDB-lite"/>
    </source>
</evidence>
<protein>
    <submittedName>
        <fullName evidence="2">Uncharacterized protein</fullName>
    </submittedName>
</protein>
<name>A0A085NQN5_9BILA</name>